<organism evidence="1">
    <name type="scientific">uncultured organism MedDCM-OCT-S09-C426</name>
    <dbReference type="NCBI Taxonomy" id="743650"/>
    <lineage>
        <taxon>unclassified sequences</taxon>
        <taxon>environmental samples</taxon>
    </lineage>
</organism>
<name>D6PL34_9ZZZZ</name>
<dbReference type="SUPFAM" id="SSF56784">
    <property type="entry name" value="HAD-like"/>
    <property type="match status" value="1"/>
</dbReference>
<sequence>MTYCFDIDGTICNKDVKYENAKAYPSVVAKINSLYDEGHTIILYTARGSKSGLDWTDLTNQQIKKWGIKCHEVKLGKPFYDLMIDDRAINADLWRSRLNLRTCLITGVFDLINIELCAQLKRLRKNLII</sequence>
<dbReference type="InterPro" id="IPR036412">
    <property type="entry name" value="HAD-like_sf"/>
</dbReference>
<dbReference type="EMBL" id="GU943139">
    <property type="protein sequence ID" value="ADD96435.1"/>
    <property type="molecule type" value="Genomic_DNA"/>
</dbReference>
<dbReference type="AlphaFoldDB" id="D6PL34"/>
<dbReference type="Gene3D" id="3.40.50.1000">
    <property type="entry name" value="HAD superfamily/HAD-like"/>
    <property type="match status" value="1"/>
</dbReference>
<protein>
    <recommendedName>
        <fullName evidence="2">Phosphoheptose isomerase</fullName>
    </recommendedName>
</protein>
<evidence type="ECO:0000313" key="1">
    <source>
        <dbReference type="EMBL" id="ADD96435.1"/>
    </source>
</evidence>
<dbReference type="InterPro" id="IPR023214">
    <property type="entry name" value="HAD_sf"/>
</dbReference>
<proteinExistence type="predicted"/>
<evidence type="ECO:0008006" key="2">
    <source>
        <dbReference type="Google" id="ProtNLM"/>
    </source>
</evidence>
<reference evidence="1" key="1">
    <citation type="journal article" date="2010" name="ISME J.">
        <title>Metagenome of the Mediterranean deep chlorophyll maximum studied by direct and fosmid library 454 pyrosequencing.</title>
        <authorList>
            <person name="Ghai R."/>
            <person name="Martin-Cuadrado A.B."/>
            <person name="Molto A.G."/>
            <person name="Heredia I.G."/>
            <person name="Cabrera R."/>
            <person name="Martin J."/>
            <person name="Verdu M."/>
            <person name="Deschamps P."/>
            <person name="Moreira D."/>
            <person name="Lopez-Garcia P."/>
            <person name="Mira A."/>
            <person name="Rodriguez-Valera F."/>
        </authorList>
    </citation>
    <scope>NUCLEOTIDE SEQUENCE</scope>
</reference>
<accession>D6PL34</accession>